<feature type="compositionally biased region" description="Basic and acidic residues" evidence="8">
    <location>
        <begin position="758"/>
        <end position="774"/>
    </location>
</feature>
<evidence type="ECO:0000256" key="6">
    <source>
        <dbReference type="ARBA" id="ARBA00022691"/>
    </source>
</evidence>
<feature type="compositionally biased region" description="Low complexity" evidence="8">
    <location>
        <begin position="162"/>
        <end position="171"/>
    </location>
</feature>
<evidence type="ECO:0000256" key="2">
    <source>
        <dbReference type="ARBA" id="ARBA00004286"/>
    </source>
</evidence>
<dbReference type="Pfam" id="PF00856">
    <property type="entry name" value="SET"/>
    <property type="match status" value="1"/>
</dbReference>
<dbReference type="PROSITE" id="PS50280">
    <property type="entry name" value="SET"/>
    <property type="match status" value="1"/>
</dbReference>
<evidence type="ECO:0000313" key="13">
    <source>
        <dbReference type="Proteomes" id="UP000016933"/>
    </source>
</evidence>
<feature type="compositionally biased region" description="Basic and acidic residues" evidence="8">
    <location>
        <begin position="881"/>
        <end position="899"/>
    </location>
</feature>
<dbReference type="PANTHER" id="PTHR22884">
    <property type="entry name" value="SET DOMAIN PROTEINS"/>
    <property type="match status" value="1"/>
</dbReference>
<comment type="subcellular location">
    <subcellularLocation>
        <location evidence="2">Chromosome</location>
    </subcellularLocation>
    <subcellularLocation>
        <location evidence="1">Nucleus</location>
    </subcellularLocation>
</comment>
<evidence type="ECO:0000259" key="9">
    <source>
        <dbReference type="PROSITE" id="PS50280"/>
    </source>
</evidence>
<keyword evidence="5" id="KW-0808">Transferase</keyword>
<dbReference type="Proteomes" id="UP000016933">
    <property type="component" value="Unassembled WGS sequence"/>
</dbReference>
<feature type="compositionally biased region" description="Polar residues" evidence="8">
    <location>
        <begin position="959"/>
        <end position="969"/>
    </location>
</feature>
<evidence type="ECO:0000256" key="5">
    <source>
        <dbReference type="ARBA" id="ARBA00022679"/>
    </source>
</evidence>
<dbReference type="AlphaFoldDB" id="M2XH89"/>
<feature type="domain" description="SET" evidence="9">
    <location>
        <begin position="608"/>
        <end position="724"/>
    </location>
</feature>
<dbReference type="InterPro" id="IPR006560">
    <property type="entry name" value="AWS_dom"/>
</dbReference>
<dbReference type="GO" id="GO:0032259">
    <property type="term" value="P:methylation"/>
    <property type="evidence" value="ECO:0007669"/>
    <property type="project" value="UniProtKB-KW"/>
</dbReference>
<feature type="compositionally biased region" description="Basic and acidic residues" evidence="8">
    <location>
        <begin position="204"/>
        <end position="224"/>
    </location>
</feature>
<evidence type="ECO:0000256" key="4">
    <source>
        <dbReference type="ARBA" id="ARBA00022603"/>
    </source>
</evidence>
<dbReference type="EMBL" id="KB446546">
    <property type="protein sequence ID" value="EME38812.1"/>
    <property type="molecule type" value="Genomic_DNA"/>
</dbReference>
<keyword evidence="6" id="KW-0949">S-adenosyl-L-methionine</keyword>
<dbReference type="OMA" id="CNEDNCA"/>
<feature type="compositionally biased region" description="Basic and acidic residues" evidence="8">
    <location>
        <begin position="833"/>
        <end position="844"/>
    </location>
</feature>
<dbReference type="GO" id="GO:0005694">
    <property type="term" value="C:chromosome"/>
    <property type="evidence" value="ECO:0007669"/>
    <property type="project" value="UniProtKB-SubCell"/>
</dbReference>
<feature type="compositionally biased region" description="Polar residues" evidence="8">
    <location>
        <begin position="192"/>
        <end position="203"/>
    </location>
</feature>
<dbReference type="SMART" id="SM00317">
    <property type="entry name" value="SET"/>
    <property type="match status" value="1"/>
</dbReference>
<feature type="compositionally biased region" description="Polar residues" evidence="8">
    <location>
        <begin position="1097"/>
        <end position="1116"/>
    </location>
</feature>
<dbReference type="SMART" id="SM00508">
    <property type="entry name" value="PostSET"/>
    <property type="match status" value="1"/>
</dbReference>
<protein>
    <recommendedName>
        <fullName evidence="14">SET domain-containing protein</fullName>
    </recommendedName>
</protein>
<dbReference type="PROSITE" id="PS50868">
    <property type="entry name" value="POST_SET"/>
    <property type="match status" value="1"/>
</dbReference>
<sequence>MRYFLAATVCSKGMLTTRTRHARTNALSRPFGVQPPVFESLYITAIDLAAHVKADLSVQRRNQTVREFDWAEVKAKSFHTHKPPTRSHAAPPTSTVPSLCVSPYIAGVLAFSVQPVEAYRKRPPHFGLRVSKSRLALLGDSQTTDISPGEDMAGERTVDTRASSSESSAYSNIEVGTGAEDSGSESSDRAPTASTPPTSMSDNRSIDSSKAADDVAHTSEEAASPRRTTRARALVSYNVKELLDRQMPMAGGHVSAGGDSRNASGLSGRTLINHNANDVEDEDEYTPIGAEYMERLQKDAATLRRSPNANLPPRVQRRPSVKDRARNALSNAKSAAESVGSVLGKRGRDVVEKGKKALGMTKEEEDNAPKNRLLKELDVGPGNVWEELADLDPEDIDRLAARPAKKQKTGAFNATALQELAQPAAPTGPLQKTSDGKRVKKWQTEGLYVGQDSGFDRVHVKGAKKLQKKRPETATSADHNNIKKKPLMPLPMFSYLDKERSFTIPYDVFAPSLRKGDERPKDWQKLNRNRLVGDAKDIWQKPAKLVASACVCSAPTEEDDIGCDETCLNRVMQYECNEDNCALDAATCSNRPFAEIDRRLKKGGSFDIGVEVVKTDKRGFGIRSTRSFRPDQIIMEYTGEIISEGECQRRMREEYKDKPNYYLMELERGLVIDGTKGSMARFINHACEPNCTVKMFRVNGVARMGVFAGKSGIMTGEELTYDYNFDNFGESRQNCYCGTTNCRGYLGPKLNAAEMKKQAKEELERQRKAAEDAHNAALEQQRKKRAEVERPGGWIGWKTLDDPEVKAEMQRRRQEQEEKEKNDPRAKRLAARAKGDTAEEDKATTPKQGFAKADVPKPKKDTAKADKPKQITRETSASKQEAAKKDTTKNDDTKVEASRKASSTKKPDPKRRRTMPTFPNLPTFPSLGKDSKERQPPKPMFPGLVRGREGPRQDEQQAVRPQSSTSASNRPEPIRQEAPRHAPFLAPPAPMMRLDLARPMSAPVAPRSPFRRKKFIPSNFPKAMDDQGVAVQVAKQLALQAQAQALAEAQAPGQIPPPGQTSIPASEQTQSQAPNHIRRTSTGSRFTEDLAQEESRPNSARPPSSHSLRNSLSNGVSGIMKRTTFSVKTSIEMPRQDEMDEDDTMTESAVLVDNMTNSEGRRLGKISSVAVEDEDAMEVDESEPEEQETIQTKPNKRSSFLGSTVSSAVKSGGKALGFGGSGAKMVQSKLSFGRRA</sequence>
<proteinExistence type="predicted"/>
<evidence type="ECO:0000256" key="1">
    <source>
        <dbReference type="ARBA" id="ARBA00004123"/>
    </source>
</evidence>
<feature type="region of interest" description="Disordered" evidence="8">
    <location>
        <begin position="462"/>
        <end position="483"/>
    </location>
</feature>
<reference evidence="12 13" key="2">
    <citation type="journal article" date="2012" name="PLoS Pathog.">
        <title>Diverse lifestyles and strategies of plant pathogenesis encoded in the genomes of eighteen Dothideomycetes fungi.</title>
        <authorList>
            <person name="Ohm R.A."/>
            <person name="Feau N."/>
            <person name="Henrissat B."/>
            <person name="Schoch C.L."/>
            <person name="Horwitz B.A."/>
            <person name="Barry K.W."/>
            <person name="Condon B.J."/>
            <person name="Copeland A.C."/>
            <person name="Dhillon B."/>
            <person name="Glaser F."/>
            <person name="Hesse C.N."/>
            <person name="Kosti I."/>
            <person name="LaButti K."/>
            <person name="Lindquist E.A."/>
            <person name="Lucas S."/>
            <person name="Salamov A.A."/>
            <person name="Bradshaw R.E."/>
            <person name="Ciuffetti L."/>
            <person name="Hamelin R.C."/>
            <person name="Kema G.H.J."/>
            <person name="Lawrence C."/>
            <person name="Scott J.A."/>
            <person name="Spatafora J.W."/>
            <person name="Turgeon B.G."/>
            <person name="de Wit P.J.G.M."/>
            <person name="Zhong S."/>
            <person name="Goodwin S.B."/>
            <person name="Grigoriev I.V."/>
        </authorList>
    </citation>
    <scope>NUCLEOTIDE SEQUENCE [LARGE SCALE GENOMIC DNA]</scope>
    <source>
        <strain evidence="13">NZE10 / CBS 128990</strain>
    </source>
</reference>
<keyword evidence="3" id="KW-0158">Chromosome</keyword>
<dbReference type="STRING" id="675120.M2XH89"/>
<evidence type="ECO:0000259" key="10">
    <source>
        <dbReference type="PROSITE" id="PS50868"/>
    </source>
</evidence>
<feature type="region of interest" description="Disordered" evidence="8">
    <location>
        <begin position="1002"/>
        <end position="1022"/>
    </location>
</feature>
<reference evidence="13" key="1">
    <citation type="journal article" date="2012" name="PLoS Genet.">
        <title>The genomes of the fungal plant pathogens Cladosporium fulvum and Dothistroma septosporum reveal adaptation to different hosts and lifestyles but also signatures of common ancestry.</title>
        <authorList>
            <person name="de Wit P.J.G.M."/>
            <person name="van der Burgt A."/>
            <person name="Oekmen B."/>
            <person name="Stergiopoulos I."/>
            <person name="Abd-Elsalam K.A."/>
            <person name="Aerts A.L."/>
            <person name="Bahkali A.H."/>
            <person name="Beenen H.G."/>
            <person name="Chettri P."/>
            <person name="Cox M.P."/>
            <person name="Datema E."/>
            <person name="de Vries R.P."/>
            <person name="Dhillon B."/>
            <person name="Ganley A.R."/>
            <person name="Griffiths S.A."/>
            <person name="Guo Y."/>
            <person name="Hamelin R.C."/>
            <person name="Henrissat B."/>
            <person name="Kabir M.S."/>
            <person name="Jashni M.K."/>
            <person name="Kema G."/>
            <person name="Klaubauf S."/>
            <person name="Lapidus A."/>
            <person name="Levasseur A."/>
            <person name="Lindquist E."/>
            <person name="Mehrabi R."/>
            <person name="Ohm R.A."/>
            <person name="Owen T.J."/>
            <person name="Salamov A."/>
            <person name="Schwelm A."/>
            <person name="Schijlen E."/>
            <person name="Sun H."/>
            <person name="van den Burg H.A."/>
            <person name="van Ham R.C.H.J."/>
            <person name="Zhang S."/>
            <person name="Goodwin S.B."/>
            <person name="Grigoriev I.V."/>
            <person name="Collemare J."/>
            <person name="Bradshaw R.E."/>
        </authorList>
    </citation>
    <scope>NUCLEOTIDE SEQUENCE [LARGE SCALE GENOMIC DNA]</scope>
    <source>
        <strain evidence="13">NZE10 / CBS 128990</strain>
    </source>
</reference>
<feature type="compositionally biased region" description="Polar residues" evidence="8">
    <location>
        <begin position="1061"/>
        <end position="1085"/>
    </location>
</feature>
<evidence type="ECO:0008006" key="14">
    <source>
        <dbReference type="Google" id="ProtNLM"/>
    </source>
</evidence>
<dbReference type="InterPro" id="IPR001214">
    <property type="entry name" value="SET_dom"/>
</dbReference>
<dbReference type="GO" id="GO:0005634">
    <property type="term" value="C:nucleus"/>
    <property type="evidence" value="ECO:0007669"/>
    <property type="project" value="UniProtKB-SubCell"/>
</dbReference>
<feature type="region of interest" description="Disordered" evidence="8">
    <location>
        <begin position="758"/>
        <end position="987"/>
    </location>
</feature>
<evidence type="ECO:0000256" key="8">
    <source>
        <dbReference type="SAM" id="MobiDB-lite"/>
    </source>
</evidence>
<evidence type="ECO:0000256" key="3">
    <source>
        <dbReference type="ARBA" id="ARBA00022454"/>
    </source>
</evidence>
<feature type="compositionally biased region" description="Basic and acidic residues" evidence="8">
    <location>
        <begin position="854"/>
        <end position="872"/>
    </location>
</feature>
<feature type="region of interest" description="Disordered" evidence="8">
    <location>
        <begin position="139"/>
        <end position="229"/>
    </location>
</feature>
<feature type="compositionally biased region" description="Basic and acidic residues" evidence="8">
    <location>
        <begin position="799"/>
        <end position="826"/>
    </location>
</feature>
<feature type="compositionally biased region" description="Polar residues" evidence="8">
    <location>
        <begin position="1189"/>
        <end position="1201"/>
    </location>
</feature>
<dbReference type="OrthoDB" id="422362at2759"/>
<keyword evidence="4" id="KW-0489">Methyltransferase</keyword>
<keyword evidence="7" id="KW-0539">Nucleus</keyword>
<keyword evidence="13" id="KW-1185">Reference proteome</keyword>
<feature type="region of interest" description="Disordered" evidence="8">
    <location>
        <begin position="1163"/>
        <end position="1201"/>
    </location>
</feature>
<evidence type="ECO:0000256" key="7">
    <source>
        <dbReference type="ARBA" id="ARBA00023242"/>
    </source>
</evidence>
<name>M2XH89_DOTSN</name>
<feature type="domain" description="AWS" evidence="11">
    <location>
        <begin position="545"/>
        <end position="597"/>
    </location>
</feature>
<evidence type="ECO:0000259" key="11">
    <source>
        <dbReference type="PROSITE" id="PS51215"/>
    </source>
</evidence>
<dbReference type="InterPro" id="IPR003616">
    <property type="entry name" value="Post-SET_dom"/>
</dbReference>
<feature type="compositionally biased region" description="Low complexity" evidence="8">
    <location>
        <begin position="1042"/>
        <end position="1053"/>
    </location>
</feature>
<accession>M2XH89</accession>
<gene>
    <name evidence="12" type="ORF">DOTSEDRAFT_83490</name>
</gene>
<dbReference type="GO" id="GO:0042054">
    <property type="term" value="F:histone methyltransferase activity"/>
    <property type="evidence" value="ECO:0007669"/>
    <property type="project" value="InterPro"/>
</dbReference>
<dbReference type="PROSITE" id="PS51215">
    <property type="entry name" value="AWS"/>
    <property type="match status" value="1"/>
</dbReference>
<dbReference type="InterPro" id="IPR050777">
    <property type="entry name" value="SET2_Histone-Lys_MeTrsfase"/>
</dbReference>
<organism evidence="12 13">
    <name type="scientific">Dothistroma septosporum (strain NZE10 / CBS 128990)</name>
    <name type="common">Red band needle blight fungus</name>
    <name type="synonym">Mycosphaerella pini</name>
    <dbReference type="NCBI Taxonomy" id="675120"/>
    <lineage>
        <taxon>Eukaryota</taxon>
        <taxon>Fungi</taxon>
        <taxon>Dikarya</taxon>
        <taxon>Ascomycota</taxon>
        <taxon>Pezizomycotina</taxon>
        <taxon>Dothideomycetes</taxon>
        <taxon>Dothideomycetidae</taxon>
        <taxon>Mycosphaerellales</taxon>
        <taxon>Mycosphaerellaceae</taxon>
        <taxon>Dothistroma</taxon>
    </lineage>
</organism>
<dbReference type="Gene3D" id="2.170.270.10">
    <property type="entry name" value="SET domain"/>
    <property type="match status" value="1"/>
</dbReference>
<dbReference type="Pfam" id="PF17907">
    <property type="entry name" value="AWS"/>
    <property type="match status" value="1"/>
</dbReference>
<feature type="compositionally biased region" description="Acidic residues" evidence="8">
    <location>
        <begin position="1171"/>
        <end position="1188"/>
    </location>
</feature>
<feature type="domain" description="Post-SET" evidence="10">
    <location>
        <begin position="731"/>
        <end position="747"/>
    </location>
</feature>
<dbReference type="eggNOG" id="KOG1083">
    <property type="taxonomic scope" value="Eukaryota"/>
</dbReference>
<dbReference type="InterPro" id="IPR046341">
    <property type="entry name" value="SET_dom_sf"/>
</dbReference>
<feature type="region of interest" description="Disordered" evidence="8">
    <location>
        <begin position="1042"/>
        <end position="1146"/>
    </location>
</feature>
<dbReference type="HOGENOM" id="CLU_267164_0_0_1"/>
<feature type="compositionally biased region" description="Basic and acidic residues" evidence="8">
    <location>
        <begin position="946"/>
        <end position="957"/>
    </location>
</feature>
<dbReference type="SUPFAM" id="SSF82199">
    <property type="entry name" value="SET domain"/>
    <property type="match status" value="1"/>
</dbReference>
<feature type="region of interest" description="Disordered" evidence="8">
    <location>
        <begin position="302"/>
        <end position="341"/>
    </location>
</feature>
<evidence type="ECO:0000313" key="12">
    <source>
        <dbReference type="EMBL" id="EME38812.1"/>
    </source>
</evidence>